<evidence type="ECO:0000259" key="2">
    <source>
        <dbReference type="Pfam" id="PF01796"/>
    </source>
</evidence>
<dbReference type="InterPro" id="IPR012340">
    <property type="entry name" value="NA-bd_OB-fold"/>
</dbReference>
<dbReference type="Pfam" id="PF01796">
    <property type="entry name" value="OB_ChsH2_C"/>
    <property type="match status" value="1"/>
</dbReference>
<gene>
    <name evidence="4" type="ORF">C2R22_08190</name>
</gene>
<dbReference type="Gene3D" id="6.10.30.10">
    <property type="match status" value="1"/>
</dbReference>
<evidence type="ECO:0000256" key="1">
    <source>
        <dbReference type="SAM" id="MobiDB-lite"/>
    </source>
</evidence>
<proteinExistence type="predicted"/>
<dbReference type="Pfam" id="PF12172">
    <property type="entry name" value="zf-ChsH2"/>
    <property type="match status" value="1"/>
</dbReference>
<protein>
    <recommendedName>
        <fullName evidence="6">Nucleic acid-binding protein</fullName>
    </recommendedName>
</protein>
<dbReference type="EMBL" id="CP026309">
    <property type="protein sequence ID" value="AUV81636.1"/>
    <property type="molecule type" value="Genomic_DNA"/>
</dbReference>
<dbReference type="PANTHER" id="PTHR34075">
    <property type="entry name" value="BLR3430 PROTEIN"/>
    <property type="match status" value="1"/>
</dbReference>
<dbReference type="SUPFAM" id="SSF50249">
    <property type="entry name" value="Nucleic acid-binding proteins"/>
    <property type="match status" value="1"/>
</dbReference>
<feature type="domain" description="ChsH2 rubredoxin-like zinc ribbon" evidence="3">
    <location>
        <begin position="40"/>
        <end position="75"/>
    </location>
</feature>
<dbReference type="OrthoDB" id="9573at2157"/>
<evidence type="ECO:0000259" key="3">
    <source>
        <dbReference type="Pfam" id="PF12172"/>
    </source>
</evidence>
<evidence type="ECO:0008006" key="6">
    <source>
        <dbReference type="Google" id="ProtNLM"/>
    </source>
</evidence>
<dbReference type="GeneID" id="35592062"/>
<name>A0A2I8VI71_9EURY</name>
<dbReference type="KEGG" id="srub:C2R22_08190"/>
<reference evidence="4 5" key="1">
    <citation type="submission" date="2018-01" db="EMBL/GenBank/DDBJ databases">
        <title>Complete genome sequence of Salinigranum rubrum GX10T, an extremely halophilic archaeon isolated from a marine solar saltern.</title>
        <authorList>
            <person name="Han S."/>
        </authorList>
    </citation>
    <scope>NUCLEOTIDE SEQUENCE [LARGE SCALE GENOMIC DNA]</scope>
    <source>
        <strain evidence="4 5">GX10</strain>
    </source>
</reference>
<dbReference type="PANTHER" id="PTHR34075:SF5">
    <property type="entry name" value="BLR3430 PROTEIN"/>
    <property type="match status" value="1"/>
</dbReference>
<sequence>MTDGYDSDRGAADDAETDAARPLAREDVAADSPFTLPGFFDALADDRLLAAECRDCDAVLVPPRPACYECGSRRVSLSEQSKTGTVYSYTEISRPPTAFEDLAPLTLAVVELDSGGRLTGRVDAAYEDLDIGTPVEMATREPDFDAEAVLSYEADWPIHVFEPLE</sequence>
<organism evidence="4 5">
    <name type="scientific">Salinigranum rubrum</name>
    <dbReference type="NCBI Taxonomy" id="755307"/>
    <lineage>
        <taxon>Archaea</taxon>
        <taxon>Methanobacteriati</taxon>
        <taxon>Methanobacteriota</taxon>
        <taxon>Stenosarchaea group</taxon>
        <taxon>Halobacteria</taxon>
        <taxon>Halobacteriales</taxon>
        <taxon>Haloferacaceae</taxon>
        <taxon>Salinigranum</taxon>
    </lineage>
</organism>
<evidence type="ECO:0000313" key="4">
    <source>
        <dbReference type="EMBL" id="AUV81636.1"/>
    </source>
</evidence>
<feature type="compositionally biased region" description="Basic and acidic residues" evidence="1">
    <location>
        <begin position="1"/>
        <end position="12"/>
    </location>
</feature>
<dbReference type="AlphaFoldDB" id="A0A2I8VI71"/>
<dbReference type="InterPro" id="IPR002878">
    <property type="entry name" value="ChsH2_C"/>
</dbReference>
<evidence type="ECO:0000313" key="5">
    <source>
        <dbReference type="Proteomes" id="UP000236584"/>
    </source>
</evidence>
<dbReference type="Proteomes" id="UP000236584">
    <property type="component" value="Chromosome"/>
</dbReference>
<feature type="domain" description="ChsH2 C-terminal OB-fold" evidence="2">
    <location>
        <begin position="79"/>
        <end position="140"/>
    </location>
</feature>
<dbReference type="InterPro" id="IPR022002">
    <property type="entry name" value="ChsH2_Znr"/>
</dbReference>
<dbReference type="RefSeq" id="WP_103425324.1">
    <property type="nucleotide sequence ID" value="NZ_CP026309.1"/>
</dbReference>
<dbReference type="InterPro" id="IPR052513">
    <property type="entry name" value="Thioester_dehydratase-like"/>
</dbReference>
<keyword evidence="5" id="KW-1185">Reference proteome</keyword>
<feature type="region of interest" description="Disordered" evidence="1">
    <location>
        <begin position="1"/>
        <end position="27"/>
    </location>
</feature>
<accession>A0A2I8VI71</accession>